<keyword evidence="2" id="KW-1185">Reference proteome</keyword>
<protein>
    <submittedName>
        <fullName evidence="1">Uncharacterized protein</fullName>
    </submittedName>
</protein>
<gene>
    <name evidence="1" type="ORF">ALC56_01229</name>
</gene>
<reference evidence="1 2" key="1">
    <citation type="submission" date="2016-03" db="EMBL/GenBank/DDBJ databases">
        <title>Trachymyrmex septentrionalis WGS genome.</title>
        <authorList>
            <person name="Nygaard S."/>
            <person name="Hu H."/>
            <person name="Boomsma J."/>
            <person name="Zhang G."/>
        </authorList>
    </citation>
    <scope>NUCLEOTIDE SEQUENCE [LARGE SCALE GENOMIC DNA]</scope>
    <source>
        <strain evidence="1">Tsep2-gDNA-1</strain>
        <tissue evidence="1">Whole body</tissue>
    </source>
</reference>
<name>A0A151K0Z7_9HYME</name>
<accession>A0A151K0Z7</accession>
<dbReference type="AlphaFoldDB" id="A0A151K0Z7"/>
<evidence type="ECO:0000313" key="2">
    <source>
        <dbReference type="Proteomes" id="UP000078541"/>
    </source>
</evidence>
<sequence>MLFNVSLVHVFSLMEPFERGRTCSVGFDSAIALHYPKSLYSTLFARFEVPCIQFTLVHIVRADLSVVLKTMCDKMKFRALLRVGCVATVKDDAILVPSYLCSLRREQRTRFQCVVLYELQEQTTYNNTRKQCLINHHPVTIFFTNTKKII</sequence>
<proteinExistence type="predicted"/>
<evidence type="ECO:0000313" key="1">
    <source>
        <dbReference type="EMBL" id="KYN44315.1"/>
    </source>
</evidence>
<organism evidence="1 2">
    <name type="scientific">Trachymyrmex septentrionalis</name>
    <dbReference type="NCBI Taxonomy" id="34720"/>
    <lineage>
        <taxon>Eukaryota</taxon>
        <taxon>Metazoa</taxon>
        <taxon>Ecdysozoa</taxon>
        <taxon>Arthropoda</taxon>
        <taxon>Hexapoda</taxon>
        <taxon>Insecta</taxon>
        <taxon>Pterygota</taxon>
        <taxon>Neoptera</taxon>
        <taxon>Endopterygota</taxon>
        <taxon>Hymenoptera</taxon>
        <taxon>Apocrita</taxon>
        <taxon>Aculeata</taxon>
        <taxon>Formicoidea</taxon>
        <taxon>Formicidae</taxon>
        <taxon>Myrmicinae</taxon>
        <taxon>Trachymyrmex</taxon>
    </lineage>
</organism>
<dbReference type="Proteomes" id="UP000078541">
    <property type="component" value="Unassembled WGS sequence"/>
</dbReference>
<dbReference type="EMBL" id="KQ981236">
    <property type="protein sequence ID" value="KYN44315.1"/>
    <property type="molecule type" value="Genomic_DNA"/>
</dbReference>